<dbReference type="InterPro" id="IPR023809">
    <property type="entry name" value="Thiopep_bacteriocin_synth_dom"/>
</dbReference>
<evidence type="ECO:0000313" key="3">
    <source>
        <dbReference type="EMBL" id="GHA91028.1"/>
    </source>
</evidence>
<name>A0A918WC59_9ACTN</name>
<evidence type="ECO:0000313" key="4">
    <source>
        <dbReference type="Proteomes" id="UP000644020"/>
    </source>
</evidence>
<keyword evidence="4" id="KW-1185">Reference proteome</keyword>
<feature type="domain" description="Thiopeptide-type bacteriocin biosynthesis" evidence="2">
    <location>
        <begin position="22"/>
        <end position="365"/>
    </location>
</feature>
<feature type="compositionally biased region" description="Low complexity" evidence="1">
    <location>
        <begin position="374"/>
        <end position="384"/>
    </location>
</feature>
<feature type="region of interest" description="Disordered" evidence="1">
    <location>
        <begin position="372"/>
        <end position="396"/>
    </location>
</feature>
<protein>
    <submittedName>
        <fullName evidence="3">Lantibiotic biosynthesis protein</fullName>
    </submittedName>
</protein>
<organism evidence="3 4">
    <name type="scientific">Streptomyces termitum</name>
    <dbReference type="NCBI Taxonomy" id="67368"/>
    <lineage>
        <taxon>Bacteria</taxon>
        <taxon>Bacillati</taxon>
        <taxon>Actinomycetota</taxon>
        <taxon>Actinomycetes</taxon>
        <taxon>Kitasatosporales</taxon>
        <taxon>Streptomycetaceae</taxon>
        <taxon>Streptomyces</taxon>
    </lineage>
</organism>
<gene>
    <name evidence="3" type="ORF">GCM10010305_38510</name>
</gene>
<proteinExistence type="predicted"/>
<dbReference type="AlphaFoldDB" id="A0A918WC59"/>
<reference evidence="3" key="2">
    <citation type="submission" date="2020-09" db="EMBL/GenBank/DDBJ databases">
        <authorList>
            <person name="Sun Q."/>
            <person name="Ohkuma M."/>
        </authorList>
    </citation>
    <scope>NUCLEOTIDE SEQUENCE</scope>
    <source>
        <strain evidence="3">JCM 4518</strain>
    </source>
</reference>
<dbReference type="EMBL" id="BMUL01000009">
    <property type="protein sequence ID" value="GHA91028.1"/>
    <property type="molecule type" value="Genomic_DNA"/>
</dbReference>
<dbReference type="RefSeq" id="WP_189978964.1">
    <property type="nucleotide sequence ID" value="NZ_BMUL01000009.1"/>
</dbReference>
<feature type="compositionally biased region" description="Gly residues" evidence="1">
    <location>
        <begin position="385"/>
        <end position="396"/>
    </location>
</feature>
<evidence type="ECO:0000259" key="2">
    <source>
        <dbReference type="Pfam" id="PF14028"/>
    </source>
</evidence>
<sequence length="396" mass="44097">MSELITTPAAPGPDSAGEPGPWLALHVFYAASPRPMLVDCVRPLVARLSEEGLLAGYFFINYWLEGPHVRLRLRPSSPAAAEEVRRRAEQALSGFLRTRPALYEVDSGFLKDFYNSLFDIEFPGEDRTRFMGEDGRMRLRPNNSFREEPYAPEYAKYGGPAGVELAEWHFRHSSDLVVDAFRTMNLHLRTVLLGTSAQLMMVMASCFLPEEERLGDYLDGYYRFWHRAFPDTGFIGSEEYERGYAELAPPLGRRFAAVRAAVAARELKRLPSFLRGWAEHCLELRSRVEELTARGELCFPVWEGPAREDTGQERTEPADAPPLVPLTDVSAVLPRLLSPYMHMTNNRLHVTIRDEAYLSFVLGRVLREGVPGTGPDAGARDVPGAGAGGPGRGAGA</sequence>
<dbReference type="Proteomes" id="UP000644020">
    <property type="component" value="Unassembled WGS sequence"/>
</dbReference>
<accession>A0A918WC59</accession>
<evidence type="ECO:0000256" key="1">
    <source>
        <dbReference type="SAM" id="MobiDB-lite"/>
    </source>
</evidence>
<reference evidence="3" key="1">
    <citation type="journal article" date="2014" name="Int. J. Syst. Evol. Microbiol.">
        <title>Complete genome sequence of Corynebacterium casei LMG S-19264T (=DSM 44701T), isolated from a smear-ripened cheese.</title>
        <authorList>
            <consortium name="US DOE Joint Genome Institute (JGI-PGF)"/>
            <person name="Walter F."/>
            <person name="Albersmeier A."/>
            <person name="Kalinowski J."/>
            <person name="Ruckert C."/>
        </authorList>
    </citation>
    <scope>NUCLEOTIDE SEQUENCE</scope>
    <source>
        <strain evidence="3">JCM 4518</strain>
    </source>
</reference>
<comment type="caution">
    <text evidence="3">The sequence shown here is derived from an EMBL/GenBank/DDBJ whole genome shotgun (WGS) entry which is preliminary data.</text>
</comment>
<dbReference type="Pfam" id="PF14028">
    <property type="entry name" value="Lant_dehydr_C"/>
    <property type="match status" value="1"/>
</dbReference>